<dbReference type="AlphaFoldDB" id="A0A255H2Z6"/>
<keyword evidence="2" id="KW-1185">Reference proteome</keyword>
<evidence type="ECO:0000313" key="2">
    <source>
        <dbReference type="Proteomes" id="UP000216311"/>
    </source>
</evidence>
<organism evidence="1 2">
    <name type="scientific">Enemella dayhoffiae</name>
    <dbReference type="NCBI Taxonomy" id="2016507"/>
    <lineage>
        <taxon>Bacteria</taxon>
        <taxon>Bacillati</taxon>
        <taxon>Actinomycetota</taxon>
        <taxon>Actinomycetes</taxon>
        <taxon>Propionibacteriales</taxon>
        <taxon>Propionibacteriaceae</taxon>
        <taxon>Enemella</taxon>
    </lineage>
</organism>
<proteinExistence type="predicted"/>
<dbReference type="Proteomes" id="UP000216311">
    <property type="component" value="Unassembled WGS sequence"/>
</dbReference>
<gene>
    <name evidence="1" type="ORF">CGZ93_08745</name>
</gene>
<protein>
    <submittedName>
        <fullName evidence="1">Nitroreductase family deazaflavin-dependent oxidoreductase</fullName>
    </submittedName>
</protein>
<reference evidence="1 2" key="1">
    <citation type="submission" date="2017-07" db="EMBL/GenBank/DDBJ databases">
        <title>Draft whole genome sequences of clinical Proprionibacteriaceae strains.</title>
        <authorList>
            <person name="Bernier A.-M."/>
            <person name="Bernard K."/>
            <person name="Domingo M.-C."/>
        </authorList>
    </citation>
    <scope>NUCLEOTIDE SEQUENCE [LARGE SCALE GENOMIC DNA]</scope>
    <source>
        <strain evidence="1 2">NML 130396</strain>
    </source>
</reference>
<sequence>MTSAYPIRTRALALVGRRLNPTALRLAHAGRGPFSVIRHVGRRSGRTFETPVILAPVPEGFIAELTWGDRVDWLRNIVAAGGCDVRVGGRWHRVVSIEPYATEAGLRAFGPPASIILRLLRKKEFRLLRTS</sequence>
<accession>A0A255H2Z6</accession>
<dbReference type="EMBL" id="NMVQ01000012">
    <property type="protein sequence ID" value="OYO22001.1"/>
    <property type="molecule type" value="Genomic_DNA"/>
</dbReference>
<dbReference type="OrthoDB" id="3778270at2"/>
<dbReference type="Gene3D" id="2.30.110.10">
    <property type="entry name" value="Electron Transport, Fmn-binding Protein, Chain A"/>
    <property type="match status" value="1"/>
</dbReference>
<evidence type="ECO:0000313" key="1">
    <source>
        <dbReference type="EMBL" id="OYO22001.1"/>
    </source>
</evidence>
<dbReference type="RefSeq" id="WP_094363743.1">
    <property type="nucleotide sequence ID" value="NZ_NMVQ01000012.1"/>
</dbReference>
<name>A0A255H2Z6_9ACTN</name>
<comment type="caution">
    <text evidence="1">The sequence shown here is derived from an EMBL/GenBank/DDBJ whole genome shotgun (WGS) entry which is preliminary data.</text>
</comment>
<dbReference type="InterPro" id="IPR012349">
    <property type="entry name" value="Split_barrel_FMN-bd"/>
</dbReference>